<name>A0A517SFJ8_9PLAN</name>
<sequence>MKSTPKVLVYDDAFDTSEVLAAVYRPRGFEVERVSTRESHPPFQRGRGSVVVLRSPTADDDIADHPPLKVIVGRMAAGPAQTEARNVAACRISSLFDYRELVSAIDRLLCGSD</sequence>
<keyword evidence="2" id="KW-1185">Reference proteome</keyword>
<protein>
    <submittedName>
        <fullName evidence="1">Uncharacterized protein</fullName>
    </submittedName>
</protein>
<proteinExistence type="predicted"/>
<reference evidence="1 2" key="1">
    <citation type="submission" date="2019-02" db="EMBL/GenBank/DDBJ databases">
        <title>Deep-cultivation of Planctomycetes and their phenomic and genomic characterization uncovers novel biology.</title>
        <authorList>
            <person name="Wiegand S."/>
            <person name="Jogler M."/>
            <person name="Boedeker C."/>
            <person name="Pinto D."/>
            <person name="Vollmers J."/>
            <person name="Rivas-Marin E."/>
            <person name="Kohn T."/>
            <person name="Peeters S.H."/>
            <person name="Heuer A."/>
            <person name="Rast P."/>
            <person name="Oberbeckmann S."/>
            <person name="Bunk B."/>
            <person name="Jeske O."/>
            <person name="Meyerdierks A."/>
            <person name="Storesund J.E."/>
            <person name="Kallscheuer N."/>
            <person name="Luecker S."/>
            <person name="Lage O.M."/>
            <person name="Pohl T."/>
            <person name="Merkel B.J."/>
            <person name="Hornburger P."/>
            <person name="Mueller R.-W."/>
            <person name="Bruemmer F."/>
            <person name="Labrenz M."/>
            <person name="Spormann A.M."/>
            <person name="Op den Camp H."/>
            <person name="Overmann J."/>
            <person name="Amann R."/>
            <person name="Jetten M.S.M."/>
            <person name="Mascher T."/>
            <person name="Medema M.H."/>
            <person name="Devos D.P."/>
            <person name="Kaster A.-K."/>
            <person name="Ovreas L."/>
            <person name="Rohde M."/>
            <person name="Galperin M.Y."/>
            <person name="Jogler C."/>
        </authorList>
    </citation>
    <scope>NUCLEOTIDE SEQUENCE [LARGE SCALE GENOMIC DNA]</scope>
    <source>
        <strain evidence="1 2">Pan44</strain>
    </source>
</reference>
<evidence type="ECO:0000313" key="1">
    <source>
        <dbReference type="EMBL" id="QDT54899.1"/>
    </source>
</evidence>
<dbReference type="RefSeq" id="WP_145030718.1">
    <property type="nucleotide sequence ID" value="NZ_CP036271.1"/>
</dbReference>
<evidence type="ECO:0000313" key="2">
    <source>
        <dbReference type="Proteomes" id="UP000315700"/>
    </source>
</evidence>
<gene>
    <name evidence="1" type="ORF">Pan44_29380</name>
</gene>
<dbReference type="KEGG" id="ccos:Pan44_29380"/>
<dbReference type="AlphaFoldDB" id="A0A517SFJ8"/>
<dbReference type="Proteomes" id="UP000315700">
    <property type="component" value="Chromosome"/>
</dbReference>
<accession>A0A517SFJ8</accession>
<dbReference type="InParanoid" id="A0A517SFJ8"/>
<organism evidence="1 2">
    <name type="scientific">Caulifigura coniformis</name>
    <dbReference type="NCBI Taxonomy" id="2527983"/>
    <lineage>
        <taxon>Bacteria</taxon>
        <taxon>Pseudomonadati</taxon>
        <taxon>Planctomycetota</taxon>
        <taxon>Planctomycetia</taxon>
        <taxon>Planctomycetales</taxon>
        <taxon>Planctomycetaceae</taxon>
        <taxon>Caulifigura</taxon>
    </lineage>
</organism>
<dbReference type="EMBL" id="CP036271">
    <property type="protein sequence ID" value="QDT54899.1"/>
    <property type="molecule type" value="Genomic_DNA"/>
</dbReference>